<dbReference type="Pfam" id="PF14054">
    <property type="entry name" value="DUF4249"/>
    <property type="match status" value="1"/>
</dbReference>
<dbReference type="EMBL" id="QWGR01000012">
    <property type="protein sequence ID" value="RIJ46731.1"/>
    <property type="molecule type" value="Genomic_DNA"/>
</dbReference>
<protein>
    <submittedName>
        <fullName evidence="2">DUF4249 domain-containing protein</fullName>
    </submittedName>
</protein>
<reference evidence="2 3" key="1">
    <citation type="submission" date="2018-08" db="EMBL/GenBank/DDBJ databases">
        <title>Pallidiluteibacterium maritimus gen. nov., sp. nov., isolated from coastal sediment.</title>
        <authorList>
            <person name="Zhou L.Y."/>
        </authorList>
    </citation>
    <scope>NUCLEOTIDE SEQUENCE [LARGE SCALE GENOMIC DNA]</scope>
    <source>
        <strain evidence="2 3">XSD2</strain>
    </source>
</reference>
<sequence>MQKHILLFTVLCAALLSACEKTIDFKGDGTAPMIVVNGLVVPGKPVEVSVTKSQSFLADAYLFEVLTDAKVDLYVDGEFAETLDLVEVESSEIISHYYPDYSEWAFRGQTIAENGKTYRLEVAREGLQSVSCETTVPDEVELLAVDTATELIPVNHGTQELWAIKIKFNDNAENENFYRVQVDQITGVNKNHYLGEKENSDTIILGEQLALYLDLVDPVFGSTDEANEIVTGTPDNEYALFDDTQIGGREYTVKVGLPHNYNPYRPYPLDEDNGNFLERKIVFYALSPEYYEYLKSATNHFYYADDYFSEPVPVYSNVRGGMGVFAALDSVSCSFISGTYPMEGKVYVKDYRYGGYGYGY</sequence>
<dbReference type="Proteomes" id="UP000265926">
    <property type="component" value="Unassembled WGS sequence"/>
</dbReference>
<organism evidence="2 3">
    <name type="scientific">Maribellus luteus</name>
    <dbReference type="NCBI Taxonomy" id="2305463"/>
    <lineage>
        <taxon>Bacteria</taxon>
        <taxon>Pseudomonadati</taxon>
        <taxon>Bacteroidota</taxon>
        <taxon>Bacteroidia</taxon>
        <taxon>Marinilabiliales</taxon>
        <taxon>Prolixibacteraceae</taxon>
        <taxon>Maribellus</taxon>
    </lineage>
</organism>
<gene>
    <name evidence="2" type="ORF">D1614_17540</name>
</gene>
<comment type="caution">
    <text evidence="2">The sequence shown here is derived from an EMBL/GenBank/DDBJ whole genome shotgun (WGS) entry which is preliminary data.</text>
</comment>
<dbReference type="RefSeq" id="WP_119439277.1">
    <property type="nucleotide sequence ID" value="NZ_QWGR01000012.1"/>
</dbReference>
<dbReference type="AlphaFoldDB" id="A0A399SX49"/>
<accession>A0A399SX49</accession>
<evidence type="ECO:0000256" key="1">
    <source>
        <dbReference type="SAM" id="SignalP"/>
    </source>
</evidence>
<name>A0A399SX49_9BACT</name>
<evidence type="ECO:0000313" key="2">
    <source>
        <dbReference type="EMBL" id="RIJ46731.1"/>
    </source>
</evidence>
<keyword evidence="3" id="KW-1185">Reference proteome</keyword>
<evidence type="ECO:0000313" key="3">
    <source>
        <dbReference type="Proteomes" id="UP000265926"/>
    </source>
</evidence>
<feature type="chain" id="PRO_5017487450" evidence="1">
    <location>
        <begin position="19"/>
        <end position="360"/>
    </location>
</feature>
<keyword evidence="1" id="KW-0732">Signal</keyword>
<dbReference type="InterPro" id="IPR025345">
    <property type="entry name" value="DUF4249"/>
</dbReference>
<dbReference type="PROSITE" id="PS51257">
    <property type="entry name" value="PROKAR_LIPOPROTEIN"/>
    <property type="match status" value="1"/>
</dbReference>
<proteinExistence type="predicted"/>
<dbReference type="OrthoDB" id="1466461at2"/>
<feature type="signal peptide" evidence="1">
    <location>
        <begin position="1"/>
        <end position="18"/>
    </location>
</feature>